<dbReference type="SUPFAM" id="SSF55073">
    <property type="entry name" value="Nucleotide cyclase"/>
    <property type="match status" value="1"/>
</dbReference>
<dbReference type="InterPro" id="IPR000160">
    <property type="entry name" value="GGDEF_dom"/>
</dbReference>
<keyword evidence="2" id="KW-1133">Transmembrane helix</keyword>
<reference evidence="5 6" key="1">
    <citation type="submission" date="2019-02" db="EMBL/GenBank/DDBJ databases">
        <title>Genomic Encyclopedia of Type Strains, Phase IV (KMG-IV): sequencing the most valuable type-strain genomes for metagenomic binning, comparative biology and taxonomic classification.</title>
        <authorList>
            <person name="Goeker M."/>
        </authorList>
    </citation>
    <scope>NUCLEOTIDE SEQUENCE [LARGE SCALE GENOMIC DNA]</scope>
    <source>
        <strain evidence="5 6">DSM 45622</strain>
    </source>
</reference>
<feature type="transmembrane region" description="Helical" evidence="2">
    <location>
        <begin position="160"/>
        <end position="180"/>
    </location>
</feature>
<evidence type="ECO:0000313" key="5">
    <source>
        <dbReference type="EMBL" id="RZS79476.1"/>
    </source>
</evidence>
<accession>A0A4V2F2S5</accession>
<dbReference type="InterPro" id="IPR001633">
    <property type="entry name" value="EAL_dom"/>
</dbReference>
<dbReference type="InterPro" id="IPR052155">
    <property type="entry name" value="Biofilm_reg_signaling"/>
</dbReference>
<dbReference type="RefSeq" id="WP_130494543.1">
    <property type="nucleotide sequence ID" value="NZ_SGXD01000006.1"/>
</dbReference>
<comment type="caution">
    <text evidence="5">The sequence shown here is derived from an EMBL/GenBank/DDBJ whole genome shotgun (WGS) entry which is preliminary data.</text>
</comment>
<evidence type="ECO:0000256" key="1">
    <source>
        <dbReference type="SAM" id="MobiDB-lite"/>
    </source>
</evidence>
<dbReference type="SMART" id="SM00267">
    <property type="entry name" value="GGDEF"/>
    <property type="match status" value="1"/>
</dbReference>
<sequence length="631" mass="67197">MAAHDGQALDPARDPESTALGGPRVPEEYRAVGLLYVCGGVLALVWLALPDRTAHGRPVVAAMACVAVVGGVVLVALSDLRRRAAPLHAVIALIQLVIAVAYVAARDPSNDLRWFWVWATPFTAFFFSRRHAAEHAAWVGAVLAASLAAVHPPLGTAVSLWAMTMGTVAAATTLVAWAAGRMRTSELRLQDLATRDPLTGLANRRVYATHTAAALRERDRHGGTVAVALIDLDDFKLVNDTYGHDTGDELLALTAARLSTATADTGATVVRLGGDEFAVVVRTSGQVDPSDLVTRISGIWEQPFGTGDGELWSSGSIGLALADERGADPTTLLREADAAMYQAKAPGGHGHAVYDEQMRHAAHSRLRLDSALRDGVARRQFHLHYQPVLDLRTGTWHGAEALLRWRHPQLGPVPPGTFIPLAEETRLIVPLGARVLDEAARQLAEWQAEGTVPPPFVLAVNVSSRQLRAGFVDSVAAALDQHGVPGSSLALELTESVLLADSPGIGHTLADLRALGVQLHLDDFGTGYSSLSYLERLPMDVLKIDRSFVADLTTSTEKRALVTAITAMADALGIPVTAEGVETPEQLALLRELGCRYGQGYLFARPDDPRTTGGLLRATPAYADGAVPEAR</sequence>
<name>A0A4V2F2S5_9ACTN</name>
<feature type="transmembrane region" description="Helical" evidence="2">
    <location>
        <begin position="55"/>
        <end position="77"/>
    </location>
</feature>
<dbReference type="PANTHER" id="PTHR44757:SF2">
    <property type="entry name" value="BIOFILM ARCHITECTURE MAINTENANCE PROTEIN MBAA"/>
    <property type="match status" value="1"/>
</dbReference>
<feature type="domain" description="GGDEF" evidence="4">
    <location>
        <begin position="223"/>
        <end position="356"/>
    </location>
</feature>
<dbReference type="InterPro" id="IPR043128">
    <property type="entry name" value="Rev_trsase/Diguanyl_cyclase"/>
</dbReference>
<dbReference type="AlphaFoldDB" id="A0A4V2F2S5"/>
<dbReference type="Gene3D" id="3.30.70.270">
    <property type="match status" value="1"/>
</dbReference>
<proteinExistence type="predicted"/>
<keyword evidence="2" id="KW-0472">Membrane</keyword>
<dbReference type="Gene3D" id="3.20.20.450">
    <property type="entry name" value="EAL domain"/>
    <property type="match status" value="1"/>
</dbReference>
<keyword evidence="2" id="KW-0812">Transmembrane</keyword>
<protein>
    <submittedName>
        <fullName evidence="5">Diguanylate cyclase (GGDEF)-like protein</fullName>
    </submittedName>
</protein>
<gene>
    <name evidence="5" type="ORF">EV189_3830</name>
</gene>
<feature type="transmembrane region" description="Helical" evidence="2">
    <location>
        <begin position="135"/>
        <end position="154"/>
    </location>
</feature>
<feature type="transmembrane region" description="Helical" evidence="2">
    <location>
        <begin position="84"/>
        <end position="105"/>
    </location>
</feature>
<dbReference type="InterPro" id="IPR029787">
    <property type="entry name" value="Nucleotide_cyclase"/>
</dbReference>
<dbReference type="CDD" id="cd01948">
    <property type="entry name" value="EAL"/>
    <property type="match status" value="1"/>
</dbReference>
<dbReference type="Pfam" id="PF00563">
    <property type="entry name" value="EAL"/>
    <property type="match status" value="1"/>
</dbReference>
<dbReference type="PROSITE" id="PS50883">
    <property type="entry name" value="EAL"/>
    <property type="match status" value="1"/>
</dbReference>
<evidence type="ECO:0000256" key="2">
    <source>
        <dbReference type="SAM" id="Phobius"/>
    </source>
</evidence>
<keyword evidence="6" id="KW-1185">Reference proteome</keyword>
<feature type="domain" description="EAL" evidence="3">
    <location>
        <begin position="365"/>
        <end position="620"/>
    </location>
</feature>
<dbReference type="SUPFAM" id="SSF141868">
    <property type="entry name" value="EAL domain-like"/>
    <property type="match status" value="1"/>
</dbReference>
<evidence type="ECO:0000259" key="4">
    <source>
        <dbReference type="PROSITE" id="PS50887"/>
    </source>
</evidence>
<dbReference type="Pfam" id="PF00990">
    <property type="entry name" value="GGDEF"/>
    <property type="match status" value="1"/>
</dbReference>
<dbReference type="CDD" id="cd01949">
    <property type="entry name" value="GGDEF"/>
    <property type="match status" value="1"/>
</dbReference>
<dbReference type="NCBIfam" id="TIGR00254">
    <property type="entry name" value="GGDEF"/>
    <property type="match status" value="1"/>
</dbReference>
<feature type="region of interest" description="Disordered" evidence="1">
    <location>
        <begin position="1"/>
        <end position="22"/>
    </location>
</feature>
<dbReference type="Proteomes" id="UP000293638">
    <property type="component" value="Unassembled WGS sequence"/>
</dbReference>
<dbReference type="EMBL" id="SGXD01000006">
    <property type="protein sequence ID" value="RZS79476.1"/>
    <property type="molecule type" value="Genomic_DNA"/>
</dbReference>
<feature type="transmembrane region" description="Helical" evidence="2">
    <location>
        <begin position="31"/>
        <end position="49"/>
    </location>
</feature>
<evidence type="ECO:0000259" key="3">
    <source>
        <dbReference type="PROSITE" id="PS50883"/>
    </source>
</evidence>
<dbReference type="OrthoDB" id="23692at2"/>
<dbReference type="SMART" id="SM00052">
    <property type="entry name" value="EAL"/>
    <property type="match status" value="1"/>
</dbReference>
<dbReference type="PANTHER" id="PTHR44757">
    <property type="entry name" value="DIGUANYLATE CYCLASE DGCP"/>
    <property type="match status" value="1"/>
</dbReference>
<dbReference type="InterPro" id="IPR035919">
    <property type="entry name" value="EAL_sf"/>
</dbReference>
<dbReference type="PROSITE" id="PS50887">
    <property type="entry name" value="GGDEF"/>
    <property type="match status" value="1"/>
</dbReference>
<evidence type="ECO:0000313" key="6">
    <source>
        <dbReference type="Proteomes" id="UP000293638"/>
    </source>
</evidence>
<organism evidence="5 6">
    <name type="scientific">Motilibacter rhizosphaerae</name>
    <dbReference type="NCBI Taxonomy" id="598652"/>
    <lineage>
        <taxon>Bacteria</taxon>
        <taxon>Bacillati</taxon>
        <taxon>Actinomycetota</taxon>
        <taxon>Actinomycetes</taxon>
        <taxon>Motilibacterales</taxon>
        <taxon>Motilibacteraceae</taxon>
        <taxon>Motilibacter</taxon>
    </lineage>
</organism>